<organism evidence="2 3">
    <name type="scientific">Acer yangbiense</name>
    <dbReference type="NCBI Taxonomy" id="1000413"/>
    <lineage>
        <taxon>Eukaryota</taxon>
        <taxon>Viridiplantae</taxon>
        <taxon>Streptophyta</taxon>
        <taxon>Embryophyta</taxon>
        <taxon>Tracheophyta</taxon>
        <taxon>Spermatophyta</taxon>
        <taxon>Magnoliopsida</taxon>
        <taxon>eudicotyledons</taxon>
        <taxon>Gunneridae</taxon>
        <taxon>Pentapetalae</taxon>
        <taxon>rosids</taxon>
        <taxon>malvids</taxon>
        <taxon>Sapindales</taxon>
        <taxon>Sapindaceae</taxon>
        <taxon>Hippocastanoideae</taxon>
        <taxon>Acereae</taxon>
        <taxon>Acer</taxon>
    </lineage>
</organism>
<dbReference type="AlphaFoldDB" id="A0A5C7IDG5"/>
<evidence type="ECO:0000256" key="1">
    <source>
        <dbReference type="SAM" id="MobiDB-lite"/>
    </source>
</evidence>
<accession>A0A5C7IDG5</accession>
<protein>
    <submittedName>
        <fullName evidence="2">Uncharacterized protein</fullName>
    </submittedName>
</protein>
<evidence type="ECO:0000313" key="2">
    <source>
        <dbReference type="EMBL" id="TXG66949.1"/>
    </source>
</evidence>
<comment type="caution">
    <text evidence="2">The sequence shown here is derived from an EMBL/GenBank/DDBJ whole genome shotgun (WGS) entry which is preliminary data.</text>
</comment>
<dbReference type="EMBL" id="VAHF01000003">
    <property type="protein sequence ID" value="TXG66949.1"/>
    <property type="molecule type" value="Genomic_DNA"/>
</dbReference>
<feature type="compositionally biased region" description="Basic and acidic residues" evidence="1">
    <location>
        <begin position="7"/>
        <end position="21"/>
    </location>
</feature>
<dbReference type="OrthoDB" id="1939491at2759"/>
<name>A0A5C7IDG5_9ROSI</name>
<feature type="region of interest" description="Disordered" evidence="1">
    <location>
        <begin position="1"/>
        <end position="36"/>
    </location>
</feature>
<keyword evidence="3" id="KW-1185">Reference proteome</keyword>
<feature type="compositionally biased region" description="Basic and acidic residues" evidence="1">
    <location>
        <begin position="173"/>
        <end position="198"/>
    </location>
</feature>
<reference evidence="3" key="1">
    <citation type="journal article" date="2019" name="Gigascience">
        <title>De novo genome assembly of the endangered Acer yangbiense, a plant species with extremely small populations endemic to Yunnan Province, China.</title>
        <authorList>
            <person name="Yang J."/>
            <person name="Wariss H.M."/>
            <person name="Tao L."/>
            <person name="Zhang R."/>
            <person name="Yun Q."/>
            <person name="Hollingsworth P."/>
            <person name="Dao Z."/>
            <person name="Luo G."/>
            <person name="Guo H."/>
            <person name="Ma Y."/>
            <person name="Sun W."/>
        </authorList>
    </citation>
    <scope>NUCLEOTIDE SEQUENCE [LARGE SCALE GENOMIC DNA]</scope>
    <source>
        <strain evidence="3">cv. Malutang</strain>
    </source>
</reference>
<proteinExistence type="predicted"/>
<dbReference type="Proteomes" id="UP000323000">
    <property type="component" value="Chromosome 3"/>
</dbReference>
<sequence length="232" mass="26179">MVSDTEVATRGEEQGRRREEQCTQTKRSKSKGPSMDALEARMVGLEEAISGMQTTLSDAVDRLDGLETDYGEITQATKSTICESQKGFKEDVCFLAQEFCNLCTFVEHELRAIHVKEFTALILEIEDMSNKDKLFYFMDSLKDWAKVELERRNVQDLDTVIVAAKLLGDNTQPKEQKYIHEKSKGDESKDHNCKDKGRSKSPNGNNRRDKPNGGKPEAIKPKSPCFICNGPH</sequence>
<gene>
    <name evidence="2" type="ORF">EZV62_008224</name>
</gene>
<feature type="compositionally biased region" description="Basic and acidic residues" evidence="1">
    <location>
        <begin position="206"/>
        <end position="220"/>
    </location>
</feature>
<feature type="region of interest" description="Disordered" evidence="1">
    <location>
        <begin position="173"/>
        <end position="232"/>
    </location>
</feature>
<evidence type="ECO:0000313" key="3">
    <source>
        <dbReference type="Proteomes" id="UP000323000"/>
    </source>
</evidence>